<gene>
    <name evidence="1" type="ORF">METZ01_LOCUS492283</name>
</gene>
<accession>A0A383D595</accession>
<proteinExistence type="predicted"/>
<organism evidence="1">
    <name type="scientific">marine metagenome</name>
    <dbReference type="NCBI Taxonomy" id="408172"/>
    <lineage>
        <taxon>unclassified sequences</taxon>
        <taxon>metagenomes</taxon>
        <taxon>ecological metagenomes</taxon>
    </lineage>
</organism>
<dbReference type="AlphaFoldDB" id="A0A383D595"/>
<name>A0A383D595_9ZZZZ</name>
<dbReference type="EMBL" id="UINC01214274">
    <property type="protein sequence ID" value="SVE39429.1"/>
    <property type="molecule type" value="Genomic_DNA"/>
</dbReference>
<reference evidence="1" key="1">
    <citation type="submission" date="2018-05" db="EMBL/GenBank/DDBJ databases">
        <authorList>
            <person name="Lanie J.A."/>
            <person name="Ng W.-L."/>
            <person name="Kazmierczak K.M."/>
            <person name="Andrzejewski T.M."/>
            <person name="Davidsen T.M."/>
            <person name="Wayne K.J."/>
            <person name="Tettelin H."/>
            <person name="Glass J.I."/>
            <person name="Rusch D."/>
            <person name="Podicherti R."/>
            <person name="Tsui H.-C.T."/>
            <person name="Winkler M.E."/>
        </authorList>
    </citation>
    <scope>NUCLEOTIDE SEQUENCE</scope>
</reference>
<protein>
    <submittedName>
        <fullName evidence="1">Uncharacterized protein</fullName>
    </submittedName>
</protein>
<evidence type="ECO:0000313" key="1">
    <source>
        <dbReference type="EMBL" id="SVE39429.1"/>
    </source>
</evidence>
<sequence>MSELEVNDMTPLDALSKLSELKKKHGL</sequence>